<evidence type="ECO:0000256" key="1">
    <source>
        <dbReference type="ARBA" id="ARBA00022490"/>
    </source>
</evidence>
<sequence length="147" mass="16842">MKIATKYFGETEINDNEIIHFPNGLPGFVDEKEFVLLSFEENGLFQVLQSSKGENPAFVVVNPFLFIKDYEFKLDDTVLEQLEIKDQNDVFVITIVTVKDSLSSSTANLHAPVVINQREKLGKQYITKQSKYSTREQIFLSSKVEEE</sequence>
<dbReference type="RefSeq" id="WP_244718630.1">
    <property type="nucleotide sequence ID" value="NZ_CP095072.1"/>
</dbReference>
<organism evidence="5 6">
    <name type="scientific">Gracilibacillus caseinilyticus</name>
    <dbReference type="NCBI Taxonomy" id="2932256"/>
    <lineage>
        <taxon>Bacteria</taxon>
        <taxon>Bacillati</taxon>
        <taxon>Bacillota</taxon>
        <taxon>Bacilli</taxon>
        <taxon>Bacillales</taxon>
        <taxon>Bacillaceae</taxon>
        <taxon>Gracilibacillus</taxon>
    </lineage>
</organism>
<dbReference type="Pfam" id="PF02623">
    <property type="entry name" value="FliW"/>
    <property type="match status" value="1"/>
</dbReference>
<keyword evidence="3 4" id="KW-0810">Translation regulation</keyword>
<dbReference type="PANTHER" id="PTHR39190:SF1">
    <property type="entry name" value="FLAGELLAR ASSEMBLY FACTOR FLIW"/>
    <property type="match status" value="1"/>
</dbReference>
<name>A0ABY4EWF9_9BACI</name>
<comment type="subunit">
    <text evidence="4">Interacts with translational regulator CsrA and flagellin(s).</text>
</comment>
<comment type="similarity">
    <text evidence="4">Belongs to the FliW family.</text>
</comment>
<dbReference type="NCBIfam" id="NF009793">
    <property type="entry name" value="PRK13285.1-1"/>
    <property type="match status" value="1"/>
</dbReference>
<dbReference type="HAMAP" id="MF_01185">
    <property type="entry name" value="FliW"/>
    <property type="match status" value="1"/>
</dbReference>
<dbReference type="Proteomes" id="UP000831782">
    <property type="component" value="Chromosome"/>
</dbReference>
<dbReference type="InterPro" id="IPR003775">
    <property type="entry name" value="Flagellar_assembly_factor_FliW"/>
</dbReference>
<keyword evidence="5" id="KW-0969">Cilium</keyword>
<keyword evidence="1 4" id="KW-0963">Cytoplasm</keyword>
<keyword evidence="5" id="KW-0282">Flagellum</keyword>
<evidence type="ECO:0000313" key="5">
    <source>
        <dbReference type="EMBL" id="UOQ48305.1"/>
    </source>
</evidence>
<protein>
    <recommendedName>
        <fullName evidence="4">Flagellar assembly factor FliW</fullName>
    </recommendedName>
</protein>
<comment type="function">
    <text evidence="4">Acts as an anti-CsrA protein, binds CsrA and prevents it from repressing translation of its target genes, one of which is flagellin. Binds to flagellin and participates in the assembly of the flagellum.</text>
</comment>
<reference evidence="5 6" key="1">
    <citation type="submission" date="2022-04" db="EMBL/GenBank/DDBJ databases">
        <title>Gracilibacillus sp. isolated from saltern.</title>
        <authorList>
            <person name="Won M."/>
            <person name="Lee C.-M."/>
            <person name="Woen H.-Y."/>
            <person name="Kwon S.-W."/>
        </authorList>
    </citation>
    <scope>NUCLEOTIDE SEQUENCE [LARGE SCALE GENOMIC DNA]</scope>
    <source>
        <strain evidence="5 6">SSWR10-1</strain>
    </source>
</reference>
<keyword evidence="5" id="KW-0966">Cell projection</keyword>
<accession>A0ABY4EWF9</accession>
<dbReference type="EMBL" id="CP095072">
    <property type="protein sequence ID" value="UOQ48305.1"/>
    <property type="molecule type" value="Genomic_DNA"/>
</dbReference>
<keyword evidence="2 4" id="KW-1005">Bacterial flagellum biogenesis</keyword>
<comment type="subcellular location">
    <subcellularLocation>
        <location evidence="4">Cytoplasm</location>
    </subcellularLocation>
</comment>
<dbReference type="PANTHER" id="PTHR39190">
    <property type="entry name" value="FLAGELLAR ASSEMBLY FACTOR FLIW"/>
    <property type="match status" value="1"/>
</dbReference>
<evidence type="ECO:0000256" key="4">
    <source>
        <dbReference type="HAMAP-Rule" id="MF_01185"/>
    </source>
</evidence>
<dbReference type="InterPro" id="IPR024046">
    <property type="entry name" value="Flagellar_assmbl_FliW_dom_sf"/>
</dbReference>
<evidence type="ECO:0000256" key="3">
    <source>
        <dbReference type="ARBA" id="ARBA00022845"/>
    </source>
</evidence>
<gene>
    <name evidence="4" type="primary">fliW</name>
    <name evidence="5" type="ORF">MUN88_20065</name>
</gene>
<proteinExistence type="inferred from homology"/>
<evidence type="ECO:0000256" key="2">
    <source>
        <dbReference type="ARBA" id="ARBA00022795"/>
    </source>
</evidence>
<dbReference type="Gene3D" id="2.30.290.10">
    <property type="entry name" value="BH3618-like"/>
    <property type="match status" value="1"/>
</dbReference>
<dbReference type="SUPFAM" id="SSF141457">
    <property type="entry name" value="BH3618-like"/>
    <property type="match status" value="1"/>
</dbReference>
<keyword evidence="6" id="KW-1185">Reference proteome</keyword>
<keyword evidence="4" id="KW-0143">Chaperone</keyword>
<evidence type="ECO:0000313" key="6">
    <source>
        <dbReference type="Proteomes" id="UP000831782"/>
    </source>
</evidence>